<evidence type="ECO:0000313" key="1">
    <source>
        <dbReference type="EMBL" id="PSB28466.1"/>
    </source>
</evidence>
<evidence type="ECO:0000313" key="2">
    <source>
        <dbReference type="Proteomes" id="UP000239576"/>
    </source>
</evidence>
<reference evidence="1 2" key="2">
    <citation type="submission" date="2018-03" db="EMBL/GenBank/DDBJ databases">
        <title>The ancient ancestry and fast evolution of plastids.</title>
        <authorList>
            <person name="Moore K.R."/>
            <person name="Magnabosco C."/>
            <person name="Momper L."/>
            <person name="Gold D.A."/>
            <person name="Bosak T."/>
            <person name="Fournier G.P."/>
        </authorList>
    </citation>
    <scope>NUCLEOTIDE SEQUENCE [LARGE SCALE GENOMIC DNA]</scope>
    <source>
        <strain evidence="1 2">ULC18</strain>
    </source>
</reference>
<reference evidence="2" key="1">
    <citation type="submission" date="2018-02" db="EMBL/GenBank/DDBJ databases">
        <authorList>
            <person name="Moore K."/>
            <person name="Momper L."/>
        </authorList>
    </citation>
    <scope>NUCLEOTIDE SEQUENCE [LARGE SCALE GENOMIC DNA]</scope>
    <source>
        <strain evidence="2">ULC18</strain>
    </source>
</reference>
<sequence>MQAQVLTPSLQDVTDRILSSRRITRMDQRLLLSLANLNSDEQTLLNEVFDRLREGLLRVVD</sequence>
<dbReference type="RefSeq" id="WP_106256794.1">
    <property type="nucleotide sequence ID" value="NZ_CAWNSW010000001.1"/>
</dbReference>
<keyword evidence="2" id="KW-1185">Reference proteome</keyword>
<gene>
    <name evidence="1" type="ORF">C7B82_13400</name>
</gene>
<proteinExistence type="predicted"/>
<dbReference type="EMBL" id="PVWK01000079">
    <property type="protein sequence ID" value="PSB28466.1"/>
    <property type="molecule type" value="Genomic_DNA"/>
</dbReference>
<organism evidence="1 2">
    <name type="scientific">Stenomitos frigidus ULC18</name>
    <dbReference type="NCBI Taxonomy" id="2107698"/>
    <lineage>
        <taxon>Bacteria</taxon>
        <taxon>Bacillati</taxon>
        <taxon>Cyanobacteriota</taxon>
        <taxon>Cyanophyceae</taxon>
        <taxon>Leptolyngbyales</taxon>
        <taxon>Leptolyngbyaceae</taxon>
        <taxon>Stenomitos</taxon>
    </lineage>
</organism>
<dbReference type="AlphaFoldDB" id="A0A2T1E6V6"/>
<comment type="caution">
    <text evidence="1">The sequence shown here is derived from an EMBL/GenBank/DDBJ whole genome shotgun (WGS) entry which is preliminary data.</text>
</comment>
<accession>A0A2T1E6V6</accession>
<protein>
    <submittedName>
        <fullName evidence="1">Uncharacterized protein</fullName>
    </submittedName>
</protein>
<name>A0A2T1E6V6_9CYAN</name>
<dbReference type="Proteomes" id="UP000239576">
    <property type="component" value="Unassembled WGS sequence"/>
</dbReference>
<dbReference type="OrthoDB" id="464405at2"/>